<dbReference type="AlphaFoldDB" id="A0AAD7N4Z4"/>
<sequence length="220" mass="24452">MLGSAGLRGGHNSCRFASQRPDSVHFDGPDGGIAFPCTGDNAGFYCHVKFPFLFALSIFLAGPPSNPSLRGPCRFDPITGNPEIRYIYMSQSPSPSASRDLTLTMPGILRSLASLLFPSQLFTAISTRATGGYFEKFRKDSASHALWTSSYVRQHHSTRLRFARWNLGRVFDLDCGPRHQCRARGAKQLLNPVLVLAFVEGVLNYDLVHTDGSFWMYRSR</sequence>
<protein>
    <submittedName>
        <fullName evidence="1">Uncharacterized protein</fullName>
    </submittedName>
</protein>
<proteinExistence type="predicted"/>
<reference evidence="1" key="1">
    <citation type="submission" date="2023-03" db="EMBL/GenBank/DDBJ databases">
        <title>Massive genome expansion in bonnet fungi (Mycena s.s.) driven by repeated elements and novel gene families across ecological guilds.</title>
        <authorList>
            <consortium name="Lawrence Berkeley National Laboratory"/>
            <person name="Harder C.B."/>
            <person name="Miyauchi S."/>
            <person name="Viragh M."/>
            <person name="Kuo A."/>
            <person name="Thoen E."/>
            <person name="Andreopoulos B."/>
            <person name="Lu D."/>
            <person name="Skrede I."/>
            <person name="Drula E."/>
            <person name="Henrissat B."/>
            <person name="Morin E."/>
            <person name="Kohler A."/>
            <person name="Barry K."/>
            <person name="LaButti K."/>
            <person name="Morin E."/>
            <person name="Salamov A."/>
            <person name="Lipzen A."/>
            <person name="Mereny Z."/>
            <person name="Hegedus B."/>
            <person name="Baldrian P."/>
            <person name="Stursova M."/>
            <person name="Weitz H."/>
            <person name="Taylor A."/>
            <person name="Grigoriev I.V."/>
            <person name="Nagy L.G."/>
            <person name="Martin F."/>
            <person name="Kauserud H."/>
        </authorList>
    </citation>
    <scope>NUCLEOTIDE SEQUENCE</scope>
    <source>
        <strain evidence="1">CBHHK188m</strain>
    </source>
</reference>
<comment type="caution">
    <text evidence="1">The sequence shown here is derived from an EMBL/GenBank/DDBJ whole genome shotgun (WGS) entry which is preliminary data.</text>
</comment>
<evidence type="ECO:0000313" key="1">
    <source>
        <dbReference type="EMBL" id="KAJ7746790.1"/>
    </source>
</evidence>
<evidence type="ECO:0000313" key="2">
    <source>
        <dbReference type="Proteomes" id="UP001215280"/>
    </source>
</evidence>
<accession>A0AAD7N4Z4</accession>
<dbReference type="EMBL" id="JARJLG010000097">
    <property type="protein sequence ID" value="KAJ7746790.1"/>
    <property type="molecule type" value="Genomic_DNA"/>
</dbReference>
<organism evidence="1 2">
    <name type="scientific">Mycena maculata</name>
    <dbReference type="NCBI Taxonomy" id="230809"/>
    <lineage>
        <taxon>Eukaryota</taxon>
        <taxon>Fungi</taxon>
        <taxon>Dikarya</taxon>
        <taxon>Basidiomycota</taxon>
        <taxon>Agaricomycotina</taxon>
        <taxon>Agaricomycetes</taxon>
        <taxon>Agaricomycetidae</taxon>
        <taxon>Agaricales</taxon>
        <taxon>Marasmiineae</taxon>
        <taxon>Mycenaceae</taxon>
        <taxon>Mycena</taxon>
    </lineage>
</organism>
<gene>
    <name evidence="1" type="ORF">DFH07DRAFT_589341</name>
</gene>
<keyword evidence="2" id="KW-1185">Reference proteome</keyword>
<dbReference type="Proteomes" id="UP001215280">
    <property type="component" value="Unassembled WGS sequence"/>
</dbReference>
<name>A0AAD7N4Z4_9AGAR</name>